<sequence length="110" mass="12474">MSWKPTLNGLPGVLFRHCARLWLNSDRCHSVCVKVYMQMRDGRDDFSPYLGESYDSLGGTNHHSSNSSPQQNIRSNWESDDYIEVWKFLRIATPSIIGNEGTFSTFALAG</sequence>
<name>A0A8X6I6N7_TRICU</name>
<dbReference type="Proteomes" id="UP000887116">
    <property type="component" value="Unassembled WGS sequence"/>
</dbReference>
<gene>
    <name evidence="1" type="ORF">TNCT_148911</name>
</gene>
<dbReference type="OrthoDB" id="10351509at2759"/>
<evidence type="ECO:0000313" key="1">
    <source>
        <dbReference type="EMBL" id="GFQ99129.1"/>
    </source>
</evidence>
<dbReference type="EMBL" id="BMAO01024968">
    <property type="protein sequence ID" value="GFQ99129.1"/>
    <property type="molecule type" value="Genomic_DNA"/>
</dbReference>
<protein>
    <submittedName>
        <fullName evidence="1">Uncharacterized protein</fullName>
    </submittedName>
</protein>
<proteinExistence type="predicted"/>
<evidence type="ECO:0000313" key="2">
    <source>
        <dbReference type="Proteomes" id="UP000887116"/>
    </source>
</evidence>
<keyword evidence="2" id="KW-1185">Reference proteome</keyword>
<reference evidence="1" key="1">
    <citation type="submission" date="2020-07" db="EMBL/GenBank/DDBJ databases">
        <title>Multicomponent nature underlies the extraordinary mechanical properties of spider dragline silk.</title>
        <authorList>
            <person name="Kono N."/>
            <person name="Nakamura H."/>
            <person name="Mori M."/>
            <person name="Yoshida Y."/>
            <person name="Ohtoshi R."/>
            <person name="Malay A.D."/>
            <person name="Moran D.A.P."/>
            <person name="Tomita M."/>
            <person name="Numata K."/>
            <person name="Arakawa K."/>
        </authorList>
    </citation>
    <scope>NUCLEOTIDE SEQUENCE</scope>
</reference>
<accession>A0A8X6I6N7</accession>
<organism evidence="1 2">
    <name type="scientific">Trichonephila clavata</name>
    <name type="common">Joro spider</name>
    <name type="synonym">Nephila clavata</name>
    <dbReference type="NCBI Taxonomy" id="2740835"/>
    <lineage>
        <taxon>Eukaryota</taxon>
        <taxon>Metazoa</taxon>
        <taxon>Ecdysozoa</taxon>
        <taxon>Arthropoda</taxon>
        <taxon>Chelicerata</taxon>
        <taxon>Arachnida</taxon>
        <taxon>Araneae</taxon>
        <taxon>Araneomorphae</taxon>
        <taxon>Entelegynae</taxon>
        <taxon>Araneoidea</taxon>
        <taxon>Nephilidae</taxon>
        <taxon>Trichonephila</taxon>
    </lineage>
</organism>
<dbReference type="AlphaFoldDB" id="A0A8X6I6N7"/>
<comment type="caution">
    <text evidence="1">The sequence shown here is derived from an EMBL/GenBank/DDBJ whole genome shotgun (WGS) entry which is preliminary data.</text>
</comment>